<organism evidence="1 2">
    <name type="scientific">Pseudomonas syringae pv. persicae</name>
    <dbReference type="NCBI Taxonomy" id="237306"/>
    <lineage>
        <taxon>Bacteria</taxon>
        <taxon>Pseudomonadati</taxon>
        <taxon>Pseudomonadota</taxon>
        <taxon>Gammaproteobacteria</taxon>
        <taxon>Pseudomonadales</taxon>
        <taxon>Pseudomonadaceae</taxon>
        <taxon>Pseudomonas</taxon>
    </lineage>
</organism>
<evidence type="ECO:0000313" key="2">
    <source>
        <dbReference type="Proteomes" id="UP000281604"/>
    </source>
</evidence>
<name>A0A3M4AJV0_9PSED</name>
<sequence>MYPSCAQVLIKRRHGNPNLLPFSSNEEVQQAQLFRVDNAVALVGAQLFNALMHIYAIAFHAGFNLKGDFVQSPDRFALIAQKFITRTARGFHQCTIKPAGLGPEYDC</sequence>
<accession>A0A3M4AJV0</accession>
<dbReference type="Proteomes" id="UP000281604">
    <property type="component" value="Unassembled WGS sequence"/>
</dbReference>
<comment type="caution">
    <text evidence="1">The sequence shown here is derived from an EMBL/GenBank/DDBJ whole genome shotgun (WGS) entry which is preliminary data.</text>
</comment>
<reference evidence="1 2" key="1">
    <citation type="submission" date="2018-08" db="EMBL/GenBank/DDBJ databases">
        <title>Recombination of ecologically and evolutionarily significant loci maintains genetic cohesion in the Pseudomonas syringae species complex.</title>
        <authorList>
            <person name="Dillon M."/>
            <person name="Thakur S."/>
            <person name="Almeida R.N.D."/>
            <person name="Weir B.S."/>
            <person name="Guttman D.S."/>
        </authorList>
    </citation>
    <scope>NUCLEOTIDE SEQUENCE [LARGE SCALE GENOMIC DNA]</scope>
    <source>
        <strain evidence="1 2">ICMP 3706</strain>
    </source>
</reference>
<evidence type="ECO:0000313" key="1">
    <source>
        <dbReference type="EMBL" id="RMP06556.1"/>
    </source>
</evidence>
<proteinExistence type="predicted"/>
<gene>
    <name evidence="1" type="ORF">ALQ30_200371</name>
</gene>
<dbReference type="AlphaFoldDB" id="A0A3M4AJV0"/>
<protein>
    <submittedName>
        <fullName evidence="1">Uncharacterized protein</fullName>
    </submittedName>
</protein>
<dbReference type="EMBL" id="RBQE01000286">
    <property type="protein sequence ID" value="RMP06556.1"/>
    <property type="molecule type" value="Genomic_DNA"/>
</dbReference>